<dbReference type="InterPro" id="IPR000794">
    <property type="entry name" value="Beta-ketoacyl_synthase"/>
</dbReference>
<evidence type="ECO:0000313" key="5">
    <source>
        <dbReference type="EMBL" id="GAA1984546.1"/>
    </source>
</evidence>
<protein>
    <submittedName>
        <fullName evidence="5">Beta-ketoacyl-[acyl-carrier-protein] synthase family protein</fullName>
    </submittedName>
</protein>
<feature type="domain" description="Ketosynthase family 3 (KS3)" evidence="4">
    <location>
        <begin position="1"/>
        <end position="377"/>
    </location>
</feature>
<name>A0ABN2SCU6_9PSEU</name>
<dbReference type="Pfam" id="PF02801">
    <property type="entry name" value="Ketoacyl-synt_C"/>
    <property type="match status" value="1"/>
</dbReference>
<dbReference type="InterPro" id="IPR020615">
    <property type="entry name" value="Thiolase_acyl_enz_int_AS"/>
</dbReference>
<comment type="similarity">
    <text evidence="1 3">Belongs to the thiolase-like superfamily. Beta-ketoacyl-ACP synthases family.</text>
</comment>
<dbReference type="SMART" id="SM00825">
    <property type="entry name" value="PKS_KS"/>
    <property type="match status" value="1"/>
</dbReference>
<dbReference type="Proteomes" id="UP001501116">
    <property type="component" value="Unassembled WGS sequence"/>
</dbReference>
<sequence>MGIGAVSAYGWGRECLWDGLATGKPAATRVDGYGHADGGDGGWVAHVPFGGEPEDGLGRFARAMRAAAREAVADAEARGWRPGRRVGLVHGVSLGEADLWREFYLDCGGERPVRDYLAQLPSTPVAMLMKEFGFHGPAMTISAMCASGNAAVLTAKMWLDSGFADDVVVVTTDVSLTPENVAHFVRLGAAHTDTEPLDGCRPFQKGSRGFVPGEASVAMIVSKEATNPYAKLLGGAITHEAFHPTAIDPAWTEVDACYAGALENAGVSGDAIRYFSAHGPGTKQCDEAEAAMVERFFRPDTGIYSTKPLTGHCQSASAMLELALASMSYERGRILAPVPVAEAHPQLLSGPTVMEDGLVFKSALGMGGYDTGVVLAPPS</sequence>
<dbReference type="EMBL" id="BAAANN010000040">
    <property type="protein sequence ID" value="GAA1984546.1"/>
    <property type="molecule type" value="Genomic_DNA"/>
</dbReference>
<dbReference type="SUPFAM" id="SSF53901">
    <property type="entry name" value="Thiolase-like"/>
    <property type="match status" value="1"/>
</dbReference>
<dbReference type="PROSITE" id="PS52004">
    <property type="entry name" value="KS3_2"/>
    <property type="match status" value="1"/>
</dbReference>
<dbReference type="PANTHER" id="PTHR11712">
    <property type="entry name" value="POLYKETIDE SYNTHASE-RELATED"/>
    <property type="match status" value="1"/>
</dbReference>
<dbReference type="InterPro" id="IPR020841">
    <property type="entry name" value="PKS_Beta-ketoAc_synthase_dom"/>
</dbReference>
<proteinExistence type="inferred from homology"/>
<comment type="caution">
    <text evidence="5">The sequence shown here is derived from an EMBL/GenBank/DDBJ whole genome shotgun (WGS) entry which is preliminary data.</text>
</comment>
<dbReference type="Gene3D" id="3.40.47.10">
    <property type="match status" value="2"/>
</dbReference>
<evidence type="ECO:0000256" key="1">
    <source>
        <dbReference type="ARBA" id="ARBA00008467"/>
    </source>
</evidence>
<evidence type="ECO:0000259" key="4">
    <source>
        <dbReference type="PROSITE" id="PS52004"/>
    </source>
</evidence>
<accession>A0ABN2SCU6</accession>
<dbReference type="InterPro" id="IPR016039">
    <property type="entry name" value="Thiolase-like"/>
</dbReference>
<dbReference type="PANTHER" id="PTHR11712:SF347">
    <property type="entry name" value="BETA KETOACYL-ACYL CARRIER PROTEIN SYNTHASE"/>
    <property type="match status" value="1"/>
</dbReference>
<dbReference type="Pfam" id="PF00109">
    <property type="entry name" value="ketoacyl-synt"/>
    <property type="match status" value="1"/>
</dbReference>
<evidence type="ECO:0000256" key="2">
    <source>
        <dbReference type="ARBA" id="ARBA00022679"/>
    </source>
</evidence>
<reference evidence="5 6" key="1">
    <citation type="journal article" date="2019" name="Int. J. Syst. Evol. Microbiol.">
        <title>The Global Catalogue of Microorganisms (GCM) 10K type strain sequencing project: providing services to taxonomists for standard genome sequencing and annotation.</title>
        <authorList>
            <consortium name="The Broad Institute Genomics Platform"/>
            <consortium name="The Broad Institute Genome Sequencing Center for Infectious Disease"/>
            <person name="Wu L."/>
            <person name="Ma J."/>
        </authorList>
    </citation>
    <scope>NUCLEOTIDE SEQUENCE [LARGE SCALE GENOMIC DNA]</scope>
    <source>
        <strain evidence="5 6">JCM 14545</strain>
    </source>
</reference>
<organism evidence="5 6">
    <name type="scientific">Amycolatopsis minnesotensis</name>
    <dbReference type="NCBI Taxonomy" id="337894"/>
    <lineage>
        <taxon>Bacteria</taxon>
        <taxon>Bacillati</taxon>
        <taxon>Actinomycetota</taxon>
        <taxon>Actinomycetes</taxon>
        <taxon>Pseudonocardiales</taxon>
        <taxon>Pseudonocardiaceae</taxon>
        <taxon>Amycolatopsis</taxon>
    </lineage>
</organism>
<evidence type="ECO:0000256" key="3">
    <source>
        <dbReference type="RuleBase" id="RU003694"/>
    </source>
</evidence>
<keyword evidence="2 3" id="KW-0808">Transferase</keyword>
<dbReference type="InterPro" id="IPR014030">
    <property type="entry name" value="Ketoacyl_synth_N"/>
</dbReference>
<dbReference type="PROSITE" id="PS00098">
    <property type="entry name" value="THIOLASE_1"/>
    <property type="match status" value="1"/>
</dbReference>
<keyword evidence="6" id="KW-1185">Reference proteome</keyword>
<gene>
    <name evidence="5" type="ORF">GCM10009754_72430</name>
</gene>
<evidence type="ECO:0000313" key="6">
    <source>
        <dbReference type="Proteomes" id="UP001501116"/>
    </source>
</evidence>
<dbReference type="InterPro" id="IPR014031">
    <property type="entry name" value="Ketoacyl_synth_C"/>
</dbReference>